<dbReference type="PANTHER" id="PTHR48207:SF3">
    <property type="entry name" value="SUCCINATE--HYDROXYMETHYLGLUTARATE COA-TRANSFERASE"/>
    <property type="match status" value="1"/>
</dbReference>
<dbReference type="Gene3D" id="3.40.50.10540">
    <property type="entry name" value="Crotonobetainyl-coa:carnitine coa-transferase, domain 1"/>
    <property type="match status" value="1"/>
</dbReference>
<protein>
    <recommendedName>
        <fullName evidence="4">Acyl-CoA transferase/carnitine dehydratase</fullName>
    </recommendedName>
</protein>
<gene>
    <name evidence="2" type="ORF">XD94_1293</name>
</gene>
<dbReference type="PANTHER" id="PTHR48207">
    <property type="entry name" value="SUCCINATE--HYDROXYMETHYLGLUTARATE COA-TRANSFERASE"/>
    <property type="match status" value="1"/>
</dbReference>
<dbReference type="InterPro" id="IPR044855">
    <property type="entry name" value="CoA-Trfase_III_dom3_sf"/>
</dbReference>
<dbReference type="InterPro" id="IPR050483">
    <property type="entry name" value="CoA-transferase_III_domain"/>
</dbReference>
<dbReference type="GO" id="GO:0008410">
    <property type="term" value="F:CoA-transferase activity"/>
    <property type="evidence" value="ECO:0007669"/>
    <property type="project" value="TreeGrafter"/>
</dbReference>
<evidence type="ECO:0000256" key="1">
    <source>
        <dbReference type="ARBA" id="ARBA00022679"/>
    </source>
</evidence>
<dbReference type="PATRIC" id="fig|1184387.3.peg.1748"/>
<dbReference type="Pfam" id="PF02515">
    <property type="entry name" value="CoA_transf_3"/>
    <property type="match status" value="1"/>
</dbReference>
<proteinExistence type="predicted"/>
<reference evidence="3" key="1">
    <citation type="journal article" date="2015" name="MBio">
        <title>Genome-Resolved Metagenomic Analysis Reveals Roles for Candidate Phyla and Other Microbial Community Members in Biogeochemical Transformations in Oil Reservoirs.</title>
        <authorList>
            <person name="Hu P."/>
            <person name="Tom L."/>
            <person name="Singh A."/>
            <person name="Thomas B.C."/>
            <person name="Baker B.J."/>
            <person name="Piceno Y.M."/>
            <person name="Andersen G.L."/>
            <person name="Banfield J.F."/>
        </authorList>
    </citation>
    <scope>NUCLEOTIDE SEQUENCE [LARGE SCALE GENOMIC DNA]</scope>
</reference>
<dbReference type="EMBL" id="LGGP01000239">
    <property type="protein sequence ID" value="KUK79805.1"/>
    <property type="molecule type" value="Genomic_DNA"/>
</dbReference>
<dbReference type="SUPFAM" id="SSF89796">
    <property type="entry name" value="CoA-transferase family III (CaiB/BaiF)"/>
    <property type="match status" value="1"/>
</dbReference>
<keyword evidence="1" id="KW-0808">Transferase</keyword>
<dbReference type="InterPro" id="IPR023606">
    <property type="entry name" value="CoA-Trfase_III_dom_1_sf"/>
</dbReference>
<accession>A0A101HMY6</accession>
<dbReference type="AlphaFoldDB" id="A0A101HMY6"/>
<dbReference type="Proteomes" id="UP000054092">
    <property type="component" value="Unassembled WGS sequence"/>
</dbReference>
<evidence type="ECO:0000313" key="3">
    <source>
        <dbReference type="Proteomes" id="UP000054092"/>
    </source>
</evidence>
<sequence>MGKPLEGLFVLDLTRVLAGPFCTMLLCDMGAAVVKVERPDGGDDSRSFSPFVGEESAYFMSINRGKKSITLNLKTEEGKKLLERLIERSDVLVENFRPGVFERLGFSAERLNEINPRLIYTCSSGFGHSGPMSQRTAYDLIIQGLSGIMSITGPNEQYPTKVGSSIADIFCGTFACIGILAALQSRNSTGSGQKVDVAMLDSMVAVLENAIARYAATGEIPTPIGNRHPSIAPFASFETLDGMINIAVGNDGIWKKFCKAIERADICEDPRFANNPSRVKNIDQLMEIIGVQLKKKTSKEWLGTFEALDIPSGKINNVADLFEDEQIKAREMIVEVSHRNGTVKMPGVPIKFSETPASISGPAPLLGEHNEEIYSGMLGISLEEIEELHEKGVI</sequence>
<comment type="caution">
    <text evidence="2">The sequence shown here is derived from an EMBL/GenBank/DDBJ whole genome shotgun (WGS) entry which is preliminary data.</text>
</comment>
<evidence type="ECO:0008006" key="4">
    <source>
        <dbReference type="Google" id="ProtNLM"/>
    </source>
</evidence>
<name>A0A101HMY6_9BACT</name>
<dbReference type="InterPro" id="IPR003673">
    <property type="entry name" value="CoA-Trfase_fam_III"/>
</dbReference>
<organism evidence="2 3">
    <name type="scientific">Mesotoga prima</name>
    <dbReference type="NCBI Taxonomy" id="1184387"/>
    <lineage>
        <taxon>Bacteria</taxon>
        <taxon>Thermotogati</taxon>
        <taxon>Thermotogota</taxon>
        <taxon>Thermotogae</taxon>
        <taxon>Kosmotogales</taxon>
        <taxon>Kosmotogaceae</taxon>
        <taxon>Mesotoga</taxon>
    </lineage>
</organism>
<evidence type="ECO:0000313" key="2">
    <source>
        <dbReference type="EMBL" id="KUK79805.1"/>
    </source>
</evidence>
<dbReference type="Gene3D" id="3.30.1540.10">
    <property type="entry name" value="formyl-coa transferase, domain 3"/>
    <property type="match status" value="1"/>
</dbReference>